<dbReference type="Gene3D" id="3.40.190.10">
    <property type="entry name" value="Periplasmic binding protein-like II"/>
    <property type="match status" value="1"/>
</dbReference>
<dbReference type="AlphaFoldDB" id="A0A239L4K4"/>
<keyword evidence="2" id="KW-1185">Reference proteome</keyword>
<dbReference type="SUPFAM" id="SSF53850">
    <property type="entry name" value="Periplasmic binding protein-like II"/>
    <property type="match status" value="1"/>
</dbReference>
<sequence length="133" mass="14678">MLLVCSMVTLTARGRAQILIIANPQLKVETISRSEIRDIFTGVSTSLKDHPVVKPALLKSGPAQTDLLTLYVGVSESEFRANWMKTLFSGKRLLPQSLDSEADMVEYVEQHPNAIGYIRSSTPHKGVTVLVVR</sequence>
<evidence type="ECO:0000313" key="1">
    <source>
        <dbReference type="EMBL" id="SNT24753.1"/>
    </source>
</evidence>
<dbReference type="Proteomes" id="UP000198356">
    <property type="component" value="Unassembled WGS sequence"/>
</dbReference>
<protein>
    <recommendedName>
        <fullName evidence="3">Phosphate ABC transporter substrate-binding protein</fullName>
    </recommendedName>
</protein>
<accession>A0A239L4K4</accession>
<proteinExistence type="predicted"/>
<dbReference type="EMBL" id="FZOU01000006">
    <property type="protein sequence ID" value="SNT24753.1"/>
    <property type="molecule type" value="Genomic_DNA"/>
</dbReference>
<name>A0A239L4K4_9BACT</name>
<organism evidence="1 2">
    <name type="scientific">Granulicella rosea</name>
    <dbReference type="NCBI Taxonomy" id="474952"/>
    <lineage>
        <taxon>Bacteria</taxon>
        <taxon>Pseudomonadati</taxon>
        <taxon>Acidobacteriota</taxon>
        <taxon>Terriglobia</taxon>
        <taxon>Terriglobales</taxon>
        <taxon>Acidobacteriaceae</taxon>
        <taxon>Granulicella</taxon>
    </lineage>
</organism>
<reference evidence="1 2" key="1">
    <citation type="submission" date="2017-06" db="EMBL/GenBank/DDBJ databases">
        <authorList>
            <person name="Kim H.J."/>
            <person name="Triplett B.A."/>
        </authorList>
    </citation>
    <scope>NUCLEOTIDE SEQUENCE [LARGE SCALE GENOMIC DNA]</scope>
    <source>
        <strain evidence="1 2">DSM 18704</strain>
    </source>
</reference>
<evidence type="ECO:0000313" key="2">
    <source>
        <dbReference type="Proteomes" id="UP000198356"/>
    </source>
</evidence>
<dbReference type="OrthoDB" id="125797at2"/>
<gene>
    <name evidence="1" type="ORF">SAMN05421770_10669</name>
</gene>
<dbReference type="RefSeq" id="WP_142988385.1">
    <property type="nucleotide sequence ID" value="NZ_FZOU01000006.1"/>
</dbReference>
<evidence type="ECO:0008006" key="3">
    <source>
        <dbReference type="Google" id="ProtNLM"/>
    </source>
</evidence>